<dbReference type="AlphaFoldDB" id="A0A841FRT2"/>
<keyword evidence="3" id="KW-1185">Reference proteome</keyword>
<protein>
    <submittedName>
        <fullName evidence="2">Uncharacterized protein</fullName>
    </submittedName>
</protein>
<dbReference type="RefSeq" id="WP_184787546.1">
    <property type="nucleotide sequence ID" value="NZ_BONT01000068.1"/>
</dbReference>
<dbReference type="Proteomes" id="UP000548476">
    <property type="component" value="Unassembled WGS sequence"/>
</dbReference>
<proteinExistence type="predicted"/>
<dbReference type="EMBL" id="JACHGT010000005">
    <property type="protein sequence ID" value="MBB6034670.1"/>
    <property type="molecule type" value="Genomic_DNA"/>
</dbReference>
<accession>A0A841FRT2</accession>
<sequence length="56" mass="6091">MGFKKTRDRSTGVPTRTRRPGTHLGTRLNTLIGATAFRLAVVGLEKTPRTPETPGD</sequence>
<comment type="caution">
    <text evidence="2">The sequence shown here is derived from an EMBL/GenBank/DDBJ whole genome shotgun (WGS) entry which is preliminary data.</text>
</comment>
<reference evidence="2 3" key="1">
    <citation type="submission" date="2020-08" db="EMBL/GenBank/DDBJ databases">
        <title>Genomic Encyclopedia of Type Strains, Phase IV (KMG-IV): sequencing the most valuable type-strain genomes for metagenomic binning, comparative biology and taxonomic classification.</title>
        <authorList>
            <person name="Goeker M."/>
        </authorList>
    </citation>
    <scope>NUCLEOTIDE SEQUENCE [LARGE SCALE GENOMIC DNA]</scope>
    <source>
        <strain evidence="2 3">YIM 65646</strain>
    </source>
</reference>
<gene>
    <name evidence="2" type="ORF">HNR73_002524</name>
</gene>
<evidence type="ECO:0000313" key="3">
    <source>
        <dbReference type="Proteomes" id="UP000548476"/>
    </source>
</evidence>
<evidence type="ECO:0000256" key="1">
    <source>
        <dbReference type="SAM" id="MobiDB-lite"/>
    </source>
</evidence>
<organism evidence="2 3">
    <name type="scientific">Phytomonospora endophytica</name>
    <dbReference type="NCBI Taxonomy" id="714109"/>
    <lineage>
        <taxon>Bacteria</taxon>
        <taxon>Bacillati</taxon>
        <taxon>Actinomycetota</taxon>
        <taxon>Actinomycetes</taxon>
        <taxon>Micromonosporales</taxon>
        <taxon>Micromonosporaceae</taxon>
        <taxon>Phytomonospora</taxon>
    </lineage>
</organism>
<evidence type="ECO:0000313" key="2">
    <source>
        <dbReference type="EMBL" id="MBB6034670.1"/>
    </source>
</evidence>
<feature type="region of interest" description="Disordered" evidence="1">
    <location>
        <begin position="1"/>
        <end position="24"/>
    </location>
</feature>
<name>A0A841FRT2_9ACTN</name>